<name>A0A6P2WIL7_9BURK</name>
<evidence type="ECO:0000313" key="1">
    <source>
        <dbReference type="EMBL" id="VWC91922.1"/>
    </source>
</evidence>
<sequence length="117" mass="13057">MFGAMEGMTPDIARSGDGLTPETAVHVVAVNEAYSWLAVKHLRVTGHALIRKGDRRYDEMAATDASGQSRHDYFDVTPFFERYLPMANQPWRPPVARRPLTIRRACASIAVDVTVAR</sequence>
<dbReference type="Proteomes" id="UP000494109">
    <property type="component" value="Unassembled WGS sequence"/>
</dbReference>
<dbReference type="EMBL" id="CABVQS010000004">
    <property type="protein sequence ID" value="VWC91922.1"/>
    <property type="molecule type" value="Genomic_DNA"/>
</dbReference>
<organism evidence="1 2">
    <name type="scientific">Burkholderia contaminans</name>
    <dbReference type="NCBI Taxonomy" id="488447"/>
    <lineage>
        <taxon>Bacteria</taxon>
        <taxon>Pseudomonadati</taxon>
        <taxon>Pseudomonadota</taxon>
        <taxon>Betaproteobacteria</taxon>
        <taxon>Burkholderiales</taxon>
        <taxon>Burkholderiaceae</taxon>
        <taxon>Burkholderia</taxon>
        <taxon>Burkholderia cepacia complex</taxon>
    </lineage>
</organism>
<gene>
    <name evidence="1" type="ORF">BCO71033_01177</name>
</gene>
<reference evidence="1 2" key="1">
    <citation type="submission" date="2019-09" db="EMBL/GenBank/DDBJ databases">
        <authorList>
            <person name="Depoorter E."/>
        </authorList>
    </citation>
    <scope>NUCLEOTIDE SEQUENCE [LARGE SCALE GENOMIC DNA]</scope>
    <source>
        <strain evidence="1">R-71033</strain>
    </source>
</reference>
<accession>A0A6P2WIL7</accession>
<dbReference type="AlphaFoldDB" id="A0A6P2WIL7"/>
<evidence type="ECO:0000313" key="2">
    <source>
        <dbReference type="Proteomes" id="UP000494109"/>
    </source>
</evidence>
<proteinExistence type="predicted"/>
<protein>
    <submittedName>
        <fullName evidence="1">Uncharacterized protein</fullName>
    </submittedName>
</protein>